<dbReference type="InterPro" id="IPR051137">
    <property type="entry name" value="PP4R3-like"/>
</dbReference>
<evidence type="ECO:0000256" key="1">
    <source>
        <dbReference type="ARBA" id="ARBA00004123"/>
    </source>
</evidence>
<dbReference type="EMBL" id="LT551165">
    <property type="protein sequence ID" value="SAL96734.1"/>
    <property type="molecule type" value="Genomic_DNA"/>
</dbReference>
<dbReference type="GO" id="GO:0030289">
    <property type="term" value="C:protein phosphatase 4 complex"/>
    <property type="evidence" value="ECO:0007669"/>
    <property type="project" value="TreeGrafter"/>
</dbReference>
<sequence>MKYPPSKSYNREGKYGLLLNPELGNLLQFANALYDPKQRTHIDHIVLILQSNDTIGKLLVIFEQCAEQGDLSNMRTLRGIFNTMLLWAHADMIQELIMEKHILGVLGVLEFMSKRNLSYREQFKGMSRMDLGGTLLKEDLIRTIREAEHLEFFKYQVAPQYQQKSQLIQVLERSIRWKHLDIVNRIQQDGILTKRLFHQLNNKDTAITDRRTTLTFVHHVLIFAGKDMEPFASSSFIRSLAGKGLLDLIQHLIYDDDTEIRRTAAKVLYTITQLDVWILQNHILTQVDKDKQKSNLLQTTLDQLANVEDYALKQQLFDVMKALLGLAEGSSSFQSSSSFISQSIFDDSPVTGNMLKLFYERYASILIRTTHSIGIKPIDISHPVEPLDIDDQQFLFYGNLCEFLRLILVQYGNRTKRILQDPCCFENMAQLFRHPDASLKLKTLRFFRATIGLRDMDMNSMLVRQNVFAFIIRLLLDTNSQQHHTIHSEIEELLDFIRNMNMINLIDHIVQEYGNLLEANLPASLYNSLVARQEKNIIDGSSLITPS</sequence>
<dbReference type="GO" id="GO:0006974">
    <property type="term" value="P:DNA damage response"/>
    <property type="evidence" value="ECO:0007669"/>
    <property type="project" value="TreeGrafter"/>
</dbReference>
<keyword evidence="2" id="KW-0539">Nucleus</keyword>
<dbReference type="PANTHER" id="PTHR23318">
    <property type="entry name" value="ATP SYNTHASE GAMMA-RELATED"/>
    <property type="match status" value="1"/>
</dbReference>
<evidence type="ECO:0000259" key="3">
    <source>
        <dbReference type="Pfam" id="PF04802"/>
    </source>
</evidence>
<dbReference type="InParanoid" id="A0A163J2B2"/>
<dbReference type="GO" id="GO:0005654">
    <property type="term" value="C:nucleoplasm"/>
    <property type="evidence" value="ECO:0007669"/>
    <property type="project" value="TreeGrafter"/>
</dbReference>
<evidence type="ECO:0000313" key="4">
    <source>
        <dbReference type="EMBL" id="SAL96734.1"/>
    </source>
</evidence>
<gene>
    <name evidence="4" type="primary">ABSGL_02150.1 scaffold 2596</name>
</gene>
<dbReference type="InterPro" id="IPR006887">
    <property type="entry name" value="P4R3-like_central_dom"/>
</dbReference>
<evidence type="ECO:0000313" key="5">
    <source>
        <dbReference type="Proteomes" id="UP000078561"/>
    </source>
</evidence>
<dbReference type="Proteomes" id="UP000078561">
    <property type="component" value="Unassembled WGS sequence"/>
</dbReference>
<dbReference type="AlphaFoldDB" id="A0A163J2B2"/>
<keyword evidence="5" id="KW-1185">Reference proteome</keyword>
<dbReference type="Pfam" id="PF04802">
    <property type="entry name" value="PP4R3"/>
    <property type="match status" value="1"/>
</dbReference>
<proteinExistence type="predicted"/>
<comment type="subcellular location">
    <subcellularLocation>
        <location evidence="1">Nucleus</location>
    </subcellularLocation>
</comment>
<evidence type="ECO:0000256" key="2">
    <source>
        <dbReference type="ARBA" id="ARBA00023242"/>
    </source>
</evidence>
<dbReference type="PANTHER" id="PTHR23318:SF0">
    <property type="entry name" value="SERINE_THREONINE-PROTEIN PHOSPHATASE 4 REGULATORY SUBUNIT 3"/>
    <property type="match status" value="1"/>
</dbReference>
<organism evidence="4">
    <name type="scientific">Absidia glauca</name>
    <name type="common">Pin mould</name>
    <dbReference type="NCBI Taxonomy" id="4829"/>
    <lineage>
        <taxon>Eukaryota</taxon>
        <taxon>Fungi</taxon>
        <taxon>Fungi incertae sedis</taxon>
        <taxon>Mucoromycota</taxon>
        <taxon>Mucoromycotina</taxon>
        <taxon>Mucoromycetes</taxon>
        <taxon>Mucorales</taxon>
        <taxon>Cunninghamellaceae</taxon>
        <taxon>Absidia</taxon>
    </lineage>
</organism>
<reference evidence="4" key="1">
    <citation type="submission" date="2016-04" db="EMBL/GenBank/DDBJ databases">
        <authorList>
            <person name="Evans L.H."/>
            <person name="Alamgir A."/>
            <person name="Owens N."/>
            <person name="Weber N.D."/>
            <person name="Virtaneva K."/>
            <person name="Barbian K."/>
            <person name="Babar A."/>
            <person name="Rosenke K."/>
        </authorList>
    </citation>
    <scope>NUCLEOTIDE SEQUENCE [LARGE SCALE GENOMIC DNA]</scope>
    <source>
        <strain evidence="4">CBS 101.48</strain>
    </source>
</reference>
<dbReference type="InterPro" id="IPR016024">
    <property type="entry name" value="ARM-type_fold"/>
</dbReference>
<name>A0A163J2B2_ABSGL</name>
<dbReference type="STRING" id="4829.A0A163J2B2"/>
<dbReference type="GO" id="GO:0072542">
    <property type="term" value="F:protein phosphatase activator activity"/>
    <property type="evidence" value="ECO:0007669"/>
    <property type="project" value="TreeGrafter"/>
</dbReference>
<feature type="domain" description="Serine/threonine-protein phosphatase 4 regulatory subunit 3-like central" evidence="3">
    <location>
        <begin position="40"/>
        <end position="532"/>
    </location>
</feature>
<accession>A0A163J2B2</accession>
<dbReference type="SUPFAM" id="SSF48371">
    <property type="entry name" value="ARM repeat"/>
    <property type="match status" value="1"/>
</dbReference>
<protein>
    <recommendedName>
        <fullName evidence="3">Serine/threonine-protein phosphatase 4 regulatory subunit 3-like central domain-containing protein</fullName>
    </recommendedName>
</protein>
<dbReference type="OrthoDB" id="27483at2759"/>